<evidence type="ECO:0000256" key="2">
    <source>
        <dbReference type="ARBA" id="ARBA00022750"/>
    </source>
</evidence>
<keyword evidence="2 5" id="KW-0064">Aspartyl protease</keyword>
<dbReference type="InterPro" id="IPR021109">
    <property type="entry name" value="Peptidase_aspartic_dom_sf"/>
</dbReference>
<dbReference type="EMBL" id="JABEXW010000510">
    <property type="protein sequence ID" value="KAF4962939.1"/>
    <property type="molecule type" value="Genomic_DNA"/>
</dbReference>
<dbReference type="PROSITE" id="PS51767">
    <property type="entry name" value="PEPTIDASE_A1"/>
    <property type="match status" value="1"/>
</dbReference>
<dbReference type="PROSITE" id="PS00141">
    <property type="entry name" value="ASP_PROTEASE"/>
    <property type="match status" value="1"/>
</dbReference>
<dbReference type="GO" id="GO:0006508">
    <property type="term" value="P:proteolysis"/>
    <property type="evidence" value="ECO:0007669"/>
    <property type="project" value="UniProtKB-KW"/>
</dbReference>
<evidence type="ECO:0000256" key="3">
    <source>
        <dbReference type="PIRSR" id="PIRSR601461-1"/>
    </source>
</evidence>
<reference evidence="9" key="1">
    <citation type="journal article" date="2020" name="BMC Genomics">
        <title>Correction to: Identification and distribution of gene clusters required for synthesis of sphingolipid metabolism inhibitors in diverse species of the filamentous fungus Fusarium.</title>
        <authorList>
            <person name="Kim H.S."/>
            <person name="Lohmar J.M."/>
            <person name="Busman M."/>
            <person name="Brown D.W."/>
            <person name="Naumann T.A."/>
            <person name="Divon H.H."/>
            <person name="Lysoe E."/>
            <person name="Uhlig S."/>
            <person name="Proctor R.H."/>
        </authorList>
    </citation>
    <scope>NUCLEOTIDE SEQUENCE</scope>
    <source>
        <strain evidence="9">NRRL 20472</strain>
    </source>
</reference>
<reference evidence="9" key="2">
    <citation type="submission" date="2020-05" db="EMBL/GenBank/DDBJ databases">
        <authorList>
            <person name="Kim H.-S."/>
            <person name="Proctor R.H."/>
            <person name="Brown D.W."/>
        </authorList>
    </citation>
    <scope>NUCLEOTIDE SEQUENCE</scope>
    <source>
        <strain evidence="9">NRRL 20472</strain>
    </source>
</reference>
<dbReference type="Pfam" id="PF00026">
    <property type="entry name" value="Asp"/>
    <property type="match status" value="1"/>
</dbReference>
<feature type="disulfide bond" evidence="4">
    <location>
        <begin position="312"/>
        <end position="345"/>
    </location>
</feature>
<dbReference type="InterPro" id="IPR001969">
    <property type="entry name" value="Aspartic_peptidase_AS"/>
</dbReference>
<evidence type="ECO:0000259" key="8">
    <source>
        <dbReference type="PROSITE" id="PS51767"/>
    </source>
</evidence>
<feature type="compositionally biased region" description="Polar residues" evidence="6">
    <location>
        <begin position="731"/>
        <end position="752"/>
    </location>
</feature>
<evidence type="ECO:0000256" key="7">
    <source>
        <dbReference type="SAM" id="SignalP"/>
    </source>
</evidence>
<dbReference type="Gene3D" id="2.40.70.10">
    <property type="entry name" value="Acid Proteases"/>
    <property type="match status" value="2"/>
</dbReference>
<feature type="region of interest" description="Disordered" evidence="6">
    <location>
        <begin position="677"/>
        <end position="768"/>
    </location>
</feature>
<keyword evidence="5" id="KW-0645">Protease</keyword>
<dbReference type="InterPro" id="IPR033121">
    <property type="entry name" value="PEPTIDASE_A1"/>
</dbReference>
<feature type="region of interest" description="Disordered" evidence="6">
    <location>
        <begin position="403"/>
        <end position="457"/>
    </location>
</feature>
<feature type="chain" id="PRO_5034354209" description="Peptidase A1 domain-containing protein" evidence="7">
    <location>
        <begin position="17"/>
        <end position="795"/>
    </location>
</feature>
<feature type="compositionally biased region" description="Polar residues" evidence="6">
    <location>
        <begin position="547"/>
        <end position="561"/>
    </location>
</feature>
<feature type="active site" evidence="3">
    <location>
        <position position="277"/>
    </location>
</feature>
<dbReference type="AlphaFoldDB" id="A0A8H4TSA5"/>
<gene>
    <name evidence="9" type="ORF">FSARC_9012</name>
</gene>
<proteinExistence type="inferred from homology"/>
<feature type="compositionally biased region" description="Low complexity" evidence="6">
    <location>
        <begin position="418"/>
        <end position="454"/>
    </location>
</feature>
<comment type="similarity">
    <text evidence="1 5">Belongs to the peptidase A1 family.</text>
</comment>
<dbReference type="Proteomes" id="UP000622797">
    <property type="component" value="Unassembled WGS sequence"/>
</dbReference>
<keyword evidence="5" id="KW-0378">Hydrolase</keyword>
<feature type="domain" description="Peptidase A1" evidence="8">
    <location>
        <begin position="67"/>
        <end position="380"/>
    </location>
</feature>
<name>A0A8H4TSA5_9HYPO</name>
<keyword evidence="7" id="KW-0732">Signal</keyword>
<protein>
    <recommendedName>
        <fullName evidence="8">Peptidase A1 domain-containing protein</fullName>
    </recommendedName>
</protein>
<sequence length="795" mass="82994">MLSALFLAAASAPALAHAFDARAADDSSPDGLIRFPLKVSTGAPVVKGVTKRQNEVALESQQNGFFYSIDVTLGTPGQTVTVNLDTGSTELWVNPVCEKANNPSFCANFGHFGESSTWVDLNTTGGVVYGTGYAYWNYGYDSVVVGSAAIRNQVFGVAYDSSFTSVGIMGAGPDLNGWDAPYPLVIDSMVKQGLINSRALSLDIRTIDNNRGAVIFGGIDTAKYSGHLEKRPIIPAASSPDGYTRYWVYLDGISLVQADGSEDAVFSQTNGQAVLLDSGYTVSALPGPIFNKIVAAFPTAKTGPGAYVDVDCDVGDVKGTVDFKFGKTVIKVPYADFIWENDGRCVLGVFQDDEFPVLGDTFLRAAYVVYDWDNRNVWLANNEDCGTNLVAIGTGPNAVPDLVGQCGSDSTSTSELPTSTGSATESVTESVSESATSAETTSTEDATESSADTTLSFSTTRYHNTTAITTKSAGTSTGGSGSGGYTDGSGNSYDLPTTAAPSTTITSTVTTSKVYTITACPPSVTNCPVGHVTTEIVTSLTTYCPGNDKPTGSDNKPTDNGNHGVPRPTKAPVTSTLTATRVYTITDCPGDGPCHKGEVKTEIVTNTHLIHPEQPTGVYTIPEAIHCGAGNFGCKEATTKGYHTVTITPVTKAPKPTPVPGYCTTCGAPGKHNNGTVTGHYTIPGKHTQGHHEPSKPTKGHPTGAYPEPTQDYPKPTGGSSNPLEELETYRPTNRPTNIYGQIPDNTVSTMVKPTGTPYGGDSPSETSPAIVNGASSWNVPVLAAVAVGALVAAL</sequence>
<dbReference type="PANTHER" id="PTHR47966">
    <property type="entry name" value="BETA-SITE APP-CLEAVING ENZYME, ISOFORM A-RELATED"/>
    <property type="match status" value="1"/>
</dbReference>
<comment type="caution">
    <text evidence="9">The sequence shown here is derived from an EMBL/GenBank/DDBJ whole genome shotgun (WGS) entry which is preliminary data.</text>
</comment>
<dbReference type="PANTHER" id="PTHR47966:SF65">
    <property type="entry name" value="ASPARTIC-TYPE ENDOPEPTIDASE"/>
    <property type="match status" value="1"/>
</dbReference>
<evidence type="ECO:0000313" key="10">
    <source>
        <dbReference type="Proteomes" id="UP000622797"/>
    </source>
</evidence>
<evidence type="ECO:0000256" key="1">
    <source>
        <dbReference type="ARBA" id="ARBA00007447"/>
    </source>
</evidence>
<keyword evidence="4" id="KW-1015">Disulfide bond</keyword>
<feature type="compositionally biased region" description="Polar residues" evidence="6">
    <location>
        <begin position="407"/>
        <end position="417"/>
    </location>
</feature>
<evidence type="ECO:0000256" key="5">
    <source>
        <dbReference type="RuleBase" id="RU000454"/>
    </source>
</evidence>
<feature type="region of interest" description="Disordered" evidence="6">
    <location>
        <begin position="547"/>
        <end position="574"/>
    </location>
</feature>
<evidence type="ECO:0000256" key="4">
    <source>
        <dbReference type="PIRSR" id="PIRSR601461-2"/>
    </source>
</evidence>
<accession>A0A8H4TSA5</accession>
<evidence type="ECO:0000313" key="9">
    <source>
        <dbReference type="EMBL" id="KAF4962939.1"/>
    </source>
</evidence>
<evidence type="ECO:0000256" key="6">
    <source>
        <dbReference type="SAM" id="MobiDB-lite"/>
    </source>
</evidence>
<organism evidence="9 10">
    <name type="scientific">Fusarium sarcochroum</name>
    <dbReference type="NCBI Taxonomy" id="1208366"/>
    <lineage>
        <taxon>Eukaryota</taxon>
        <taxon>Fungi</taxon>
        <taxon>Dikarya</taxon>
        <taxon>Ascomycota</taxon>
        <taxon>Pezizomycotina</taxon>
        <taxon>Sordariomycetes</taxon>
        <taxon>Hypocreomycetidae</taxon>
        <taxon>Hypocreales</taxon>
        <taxon>Nectriaceae</taxon>
        <taxon>Fusarium</taxon>
        <taxon>Fusarium lateritium species complex</taxon>
    </lineage>
</organism>
<keyword evidence="10" id="KW-1185">Reference proteome</keyword>
<dbReference type="OrthoDB" id="771136at2759"/>
<feature type="active site" evidence="3">
    <location>
        <position position="85"/>
    </location>
</feature>
<dbReference type="PRINTS" id="PR00792">
    <property type="entry name" value="PEPSIN"/>
</dbReference>
<dbReference type="GO" id="GO:0004190">
    <property type="term" value="F:aspartic-type endopeptidase activity"/>
    <property type="evidence" value="ECO:0007669"/>
    <property type="project" value="UniProtKB-KW"/>
</dbReference>
<feature type="signal peptide" evidence="7">
    <location>
        <begin position="1"/>
        <end position="16"/>
    </location>
</feature>
<dbReference type="SUPFAM" id="SSF50630">
    <property type="entry name" value="Acid proteases"/>
    <property type="match status" value="1"/>
</dbReference>
<dbReference type="InterPro" id="IPR001461">
    <property type="entry name" value="Aspartic_peptidase_A1"/>
</dbReference>